<dbReference type="RefSeq" id="WP_061518882.1">
    <property type="nucleotide sequence ID" value="NZ_JRUE01000174.1"/>
</dbReference>
<sequence length="427" mass="50937">MTQSPYVMNDSQTHKIEYIPPIQDRTLSKNPTTNTLYRSMQQITHDPDQHFQLMESEYESYFKADDSQHSSSLVLDYQLEFSEKLQAYILLGNPELEKIFKRIKFVSLIVEKGLVRACRPLDKNNPLKVMGIQYEYTDKELQQLFKQLFRQGFESLEQYDCEHNRVVLQAFNEVLKPVYHADFEFMYLNDPITITNLDGTTRIGVFAELLDQFVERTYWLTQEKEFKYQQKKRMDRARKQFESAKQCIDLILEQRSRVLILRLDLRFGKSQNPSLEQVKKDLRTFLRYVSRTKNLNILGYIWKLEFGERRGFHYHFIFILDSRDHSQEIKLAQQIGQIWEKVIGVEGTFHNCHFKAVNHQYDKLAIGRLHRDEQQKYQYLLGLLRYFAKKDQFILHKNIGKNRTLGTSIDKNIAKKMGRKKQTEVNK</sequence>
<evidence type="ECO:0000313" key="2">
    <source>
        <dbReference type="EMBL" id="KXZ68053.1"/>
    </source>
</evidence>
<comment type="caution">
    <text evidence="2">The sequence shown here is derived from an EMBL/GenBank/DDBJ whole genome shotgun (WGS) entry which is preliminary data.</text>
</comment>
<dbReference type="PATRIC" id="fig|52133.18.peg.1980"/>
<reference evidence="2 3" key="1">
    <citation type="journal article" date="2016" name="Sci. Rep.">
        <title>Genomic and phenotypic characterization of the species Acinetobacter venetianus.</title>
        <authorList>
            <person name="Fondi M."/>
            <person name="Maida I."/>
            <person name="Perrin E."/>
            <person name="Orlandini V."/>
            <person name="La Torre L."/>
            <person name="Bosi E."/>
            <person name="Negroni A."/>
            <person name="Zanaroli G."/>
            <person name="Fava F."/>
            <person name="Decorosi F."/>
            <person name="Giovannetti L."/>
            <person name="Viti C."/>
            <person name="Vaneechoutte M."/>
            <person name="Dijkshoorn L."/>
            <person name="Fani R."/>
        </authorList>
    </citation>
    <scope>NUCLEOTIDE SEQUENCE [LARGE SCALE GENOMIC DNA]</scope>
    <source>
        <strain evidence="2 3">LUH5627</strain>
    </source>
</reference>
<organism evidence="2 3">
    <name type="scientific">Acinetobacter venetianus</name>
    <dbReference type="NCBI Taxonomy" id="52133"/>
    <lineage>
        <taxon>Bacteria</taxon>
        <taxon>Pseudomonadati</taxon>
        <taxon>Pseudomonadota</taxon>
        <taxon>Gammaproteobacteria</taxon>
        <taxon>Moraxellales</taxon>
        <taxon>Moraxellaceae</taxon>
        <taxon>Acinetobacter</taxon>
    </lineage>
</organism>
<name>A0A150HNF3_9GAMM</name>
<dbReference type="Proteomes" id="UP000075680">
    <property type="component" value="Unassembled WGS sequence"/>
</dbReference>
<proteinExistence type="predicted"/>
<dbReference type="EMBL" id="JRUE01000174">
    <property type="protein sequence ID" value="KXZ68053.1"/>
    <property type="molecule type" value="Genomic_DNA"/>
</dbReference>
<protein>
    <recommendedName>
        <fullName evidence="1">YagK/YfjJ C-terminal domain-containing protein</fullName>
    </recommendedName>
</protein>
<gene>
    <name evidence="2" type="ORF">AVENLUH5627_01905</name>
</gene>
<evidence type="ECO:0000313" key="3">
    <source>
        <dbReference type="Proteomes" id="UP000075680"/>
    </source>
</evidence>
<dbReference type="Pfam" id="PF11726">
    <property type="entry name" value="YagK_YfjJ_C"/>
    <property type="match status" value="1"/>
</dbReference>
<accession>A0A150HNF3</accession>
<dbReference type="InterPro" id="IPR057271">
    <property type="entry name" value="YagK_YfjJ_C"/>
</dbReference>
<dbReference type="AlphaFoldDB" id="A0A150HNF3"/>
<evidence type="ECO:0000259" key="1">
    <source>
        <dbReference type="Pfam" id="PF11726"/>
    </source>
</evidence>
<feature type="domain" description="YagK/YfjJ C-terminal" evidence="1">
    <location>
        <begin position="252"/>
        <end position="406"/>
    </location>
</feature>